<reference evidence="1" key="1">
    <citation type="journal article" date="2019" name="bioRxiv">
        <title>The Genome of the Zebra Mussel, Dreissena polymorpha: A Resource for Invasive Species Research.</title>
        <authorList>
            <person name="McCartney M.A."/>
            <person name="Auch B."/>
            <person name="Kono T."/>
            <person name="Mallez S."/>
            <person name="Zhang Y."/>
            <person name="Obille A."/>
            <person name="Becker A."/>
            <person name="Abrahante J.E."/>
            <person name="Garbe J."/>
            <person name="Badalamenti J.P."/>
            <person name="Herman A."/>
            <person name="Mangelson H."/>
            <person name="Liachko I."/>
            <person name="Sullivan S."/>
            <person name="Sone E.D."/>
            <person name="Koren S."/>
            <person name="Silverstein K.A.T."/>
            <person name="Beckman K.B."/>
            <person name="Gohl D.M."/>
        </authorList>
    </citation>
    <scope>NUCLEOTIDE SEQUENCE</scope>
    <source>
        <strain evidence="1">Duluth1</strain>
        <tissue evidence="1">Whole animal</tissue>
    </source>
</reference>
<dbReference type="EMBL" id="JAIWYP010000009">
    <property type="protein sequence ID" value="KAH3775106.1"/>
    <property type="molecule type" value="Genomic_DNA"/>
</dbReference>
<evidence type="ECO:0000313" key="1">
    <source>
        <dbReference type="EMBL" id="KAH3775106.1"/>
    </source>
</evidence>
<accession>A0A9D4EA91</accession>
<protein>
    <submittedName>
        <fullName evidence="1">Uncharacterized protein</fullName>
    </submittedName>
</protein>
<evidence type="ECO:0000313" key="2">
    <source>
        <dbReference type="Proteomes" id="UP000828390"/>
    </source>
</evidence>
<name>A0A9D4EA91_DREPO</name>
<comment type="caution">
    <text evidence="1">The sequence shown here is derived from an EMBL/GenBank/DDBJ whole genome shotgun (WGS) entry which is preliminary data.</text>
</comment>
<dbReference type="Proteomes" id="UP000828390">
    <property type="component" value="Unassembled WGS sequence"/>
</dbReference>
<organism evidence="1 2">
    <name type="scientific">Dreissena polymorpha</name>
    <name type="common">Zebra mussel</name>
    <name type="synonym">Mytilus polymorpha</name>
    <dbReference type="NCBI Taxonomy" id="45954"/>
    <lineage>
        <taxon>Eukaryota</taxon>
        <taxon>Metazoa</taxon>
        <taxon>Spiralia</taxon>
        <taxon>Lophotrochozoa</taxon>
        <taxon>Mollusca</taxon>
        <taxon>Bivalvia</taxon>
        <taxon>Autobranchia</taxon>
        <taxon>Heteroconchia</taxon>
        <taxon>Euheterodonta</taxon>
        <taxon>Imparidentia</taxon>
        <taxon>Neoheterodontei</taxon>
        <taxon>Myida</taxon>
        <taxon>Dreissenoidea</taxon>
        <taxon>Dreissenidae</taxon>
        <taxon>Dreissena</taxon>
    </lineage>
</organism>
<sequence>MELKLFCLSVLRLLQGQGKHSKTVPPLEGHEFFIREQFPPEIVKRRRKLFLQLKVVIGIGSPKRSRLIGGHNQR</sequence>
<reference evidence="1" key="2">
    <citation type="submission" date="2020-11" db="EMBL/GenBank/DDBJ databases">
        <authorList>
            <person name="McCartney M.A."/>
            <person name="Auch B."/>
            <person name="Kono T."/>
            <person name="Mallez S."/>
            <person name="Becker A."/>
            <person name="Gohl D.M."/>
            <person name="Silverstein K.A.T."/>
            <person name="Koren S."/>
            <person name="Bechman K.B."/>
            <person name="Herman A."/>
            <person name="Abrahante J.E."/>
            <person name="Garbe J."/>
        </authorList>
    </citation>
    <scope>NUCLEOTIDE SEQUENCE</scope>
    <source>
        <strain evidence="1">Duluth1</strain>
        <tissue evidence="1">Whole animal</tissue>
    </source>
</reference>
<dbReference type="AlphaFoldDB" id="A0A9D4EA91"/>
<proteinExistence type="predicted"/>
<gene>
    <name evidence="1" type="ORF">DPMN_176503</name>
</gene>
<keyword evidence="2" id="KW-1185">Reference proteome</keyword>